<dbReference type="STRING" id="945553.A0A0D2PZW9"/>
<dbReference type="EMBL" id="KN817534">
    <property type="protein sequence ID" value="KJA24880.1"/>
    <property type="molecule type" value="Genomic_DNA"/>
</dbReference>
<keyword evidence="1" id="KW-0732">Signal</keyword>
<evidence type="ECO:0000313" key="3">
    <source>
        <dbReference type="Proteomes" id="UP000054270"/>
    </source>
</evidence>
<dbReference type="AlphaFoldDB" id="A0A0D2PZW9"/>
<dbReference type="Proteomes" id="UP000054270">
    <property type="component" value="Unassembled WGS sequence"/>
</dbReference>
<feature type="signal peptide" evidence="1">
    <location>
        <begin position="1"/>
        <end position="25"/>
    </location>
</feature>
<sequence>MLPLQWLPSPFLLISSLVNTTRSLALHIQRMASSPTWVSHPECPSPTPIQDWEITMMKAGDDGRLIPIEYNLNLPTAHTLSVIDVDAKDMAMAFWLDNKMHAATPKAELNKSENCGEDYAFA</sequence>
<accession>A0A0D2PZW9</accession>
<protein>
    <submittedName>
        <fullName evidence="2">Uncharacterized protein</fullName>
    </submittedName>
</protein>
<dbReference type="OrthoDB" id="2976780at2759"/>
<proteinExistence type="predicted"/>
<evidence type="ECO:0000313" key="2">
    <source>
        <dbReference type="EMBL" id="KJA24880.1"/>
    </source>
</evidence>
<keyword evidence="3" id="KW-1185">Reference proteome</keyword>
<name>A0A0D2PZW9_HYPSF</name>
<gene>
    <name evidence="2" type="ORF">HYPSUDRAFT_38251</name>
</gene>
<evidence type="ECO:0000256" key="1">
    <source>
        <dbReference type="SAM" id="SignalP"/>
    </source>
</evidence>
<feature type="chain" id="PRO_5002261154" evidence="1">
    <location>
        <begin position="26"/>
        <end position="122"/>
    </location>
</feature>
<organism evidence="2 3">
    <name type="scientific">Hypholoma sublateritium (strain FD-334 SS-4)</name>
    <dbReference type="NCBI Taxonomy" id="945553"/>
    <lineage>
        <taxon>Eukaryota</taxon>
        <taxon>Fungi</taxon>
        <taxon>Dikarya</taxon>
        <taxon>Basidiomycota</taxon>
        <taxon>Agaricomycotina</taxon>
        <taxon>Agaricomycetes</taxon>
        <taxon>Agaricomycetidae</taxon>
        <taxon>Agaricales</taxon>
        <taxon>Agaricineae</taxon>
        <taxon>Strophariaceae</taxon>
        <taxon>Hypholoma</taxon>
    </lineage>
</organism>
<reference evidence="3" key="1">
    <citation type="submission" date="2014-04" db="EMBL/GenBank/DDBJ databases">
        <title>Evolutionary Origins and Diversification of the Mycorrhizal Mutualists.</title>
        <authorList>
            <consortium name="DOE Joint Genome Institute"/>
            <consortium name="Mycorrhizal Genomics Consortium"/>
            <person name="Kohler A."/>
            <person name="Kuo A."/>
            <person name="Nagy L.G."/>
            <person name="Floudas D."/>
            <person name="Copeland A."/>
            <person name="Barry K.W."/>
            <person name="Cichocki N."/>
            <person name="Veneault-Fourrey C."/>
            <person name="LaButti K."/>
            <person name="Lindquist E.A."/>
            <person name="Lipzen A."/>
            <person name="Lundell T."/>
            <person name="Morin E."/>
            <person name="Murat C."/>
            <person name="Riley R."/>
            <person name="Ohm R."/>
            <person name="Sun H."/>
            <person name="Tunlid A."/>
            <person name="Henrissat B."/>
            <person name="Grigoriev I.V."/>
            <person name="Hibbett D.S."/>
            <person name="Martin F."/>
        </authorList>
    </citation>
    <scope>NUCLEOTIDE SEQUENCE [LARGE SCALE GENOMIC DNA]</scope>
    <source>
        <strain evidence="3">FD-334 SS-4</strain>
    </source>
</reference>